<feature type="region of interest" description="Disordered" evidence="1">
    <location>
        <begin position="55"/>
        <end position="90"/>
    </location>
</feature>
<sequence>MKKVLLIVFIIGAAAVDLYFFKLLFWKNENTENQKEEVIKEDIRPASPNRVENEKVVEIGKETKTEEEPVKKEEKVQKKTPEKPSTTVKEKKAGIPEGYMVAKEYVNLREKPEPDSKVVVVIRKGAMVKIIGKKANHWKRVLYSFKNRVYEGWVDDRFFIMGDSQK</sequence>
<evidence type="ECO:0000313" key="4">
    <source>
        <dbReference type="Proteomes" id="UP000219036"/>
    </source>
</evidence>
<reference evidence="4" key="1">
    <citation type="submission" date="2017-09" db="EMBL/GenBank/DDBJ databases">
        <authorList>
            <person name="Varghese N."/>
            <person name="Submissions S."/>
        </authorList>
    </citation>
    <scope>NUCLEOTIDE SEQUENCE [LARGE SCALE GENOMIC DNA]</scope>
    <source>
        <strain evidence="4">DSM 15103</strain>
    </source>
</reference>
<accession>A0A285NFB9</accession>
<dbReference type="InterPro" id="IPR003646">
    <property type="entry name" value="SH3-like_bac-type"/>
</dbReference>
<dbReference type="RefSeq" id="WP_097000382.1">
    <property type="nucleotide sequence ID" value="NZ_OBEI01000004.1"/>
</dbReference>
<dbReference type="AlphaFoldDB" id="A0A285NFB9"/>
<protein>
    <submittedName>
        <fullName evidence="3">SH3 domain-containing protein</fullName>
    </submittedName>
</protein>
<name>A0A285NFB9_9AQUI</name>
<proteinExistence type="predicted"/>
<dbReference type="Gene3D" id="2.30.30.40">
    <property type="entry name" value="SH3 Domains"/>
    <property type="match status" value="1"/>
</dbReference>
<organism evidence="3 4">
    <name type="scientific">Persephonella hydrogeniphila</name>
    <dbReference type="NCBI Taxonomy" id="198703"/>
    <lineage>
        <taxon>Bacteria</taxon>
        <taxon>Pseudomonadati</taxon>
        <taxon>Aquificota</taxon>
        <taxon>Aquificia</taxon>
        <taxon>Aquificales</taxon>
        <taxon>Hydrogenothermaceae</taxon>
        <taxon>Persephonella</taxon>
    </lineage>
</organism>
<dbReference type="EMBL" id="OBEI01000004">
    <property type="protein sequence ID" value="SNZ08202.1"/>
    <property type="molecule type" value="Genomic_DNA"/>
</dbReference>
<dbReference type="Proteomes" id="UP000219036">
    <property type="component" value="Unassembled WGS sequence"/>
</dbReference>
<dbReference type="PROSITE" id="PS51781">
    <property type="entry name" value="SH3B"/>
    <property type="match status" value="1"/>
</dbReference>
<evidence type="ECO:0000259" key="2">
    <source>
        <dbReference type="PROSITE" id="PS51781"/>
    </source>
</evidence>
<evidence type="ECO:0000256" key="1">
    <source>
        <dbReference type="SAM" id="MobiDB-lite"/>
    </source>
</evidence>
<keyword evidence="4" id="KW-1185">Reference proteome</keyword>
<evidence type="ECO:0000313" key="3">
    <source>
        <dbReference type="EMBL" id="SNZ08202.1"/>
    </source>
</evidence>
<gene>
    <name evidence="3" type="ORF">SAMN06265182_1210</name>
</gene>
<dbReference type="OrthoDB" id="9806267at2"/>
<feature type="domain" description="SH3b" evidence="2">
    <location>
        <begin position="96"/>
        <end position="163"/>
    </location>
</feature>